<organism evidence="6 7">
    <name type="scientific">Kribbella solani</name>
    <dbReference type="NCBI Taxonomy" id="236067"/>
    <lineage>
        <taxon>Bacteria</taxon>
        <taxon>Bacillati</taxon>
        <taxon>Actinomycetota</taxon>
        <taxon>Actinomycetes</taxon>
        <taxon>Propionibacteriales</taxon>
        <taxon>Kribbellaceae</taxon>
        <taxon>Kribbella</taxon>
    </lineage>
</organism>
<dbReference type="PROSITE" id="PS00893">
    <property type="entry name" value="NUDIX_BOX"/>
    <property type="match status" value="1"/>
</dbReference>
<dbReference type="RefSeq" id="WP_184839710.1">
    <property type="nucleotide sequence ID" value="NZ_BAAAVN010000026.1"/>
</dbReference>
<feature type="domain" description="Nudix hydrolase" evidence="5">
    <location>
        <begin position="3"/>
        <end position="135"/>
    </location>
</feature>
<dbReference type="InterPro" id="IPR020084">
    <property type="entry name" value="NUDIX_hydrolase_CS"/>
</dbReference>
<dbReference type="Gene3D" id="3.90.79.10">
    <property type="entry name" value="Nucleoside Triphosphate Pyrophosphohydrolase"/>
    <property type="match status" value="1"/>
</dbReference>
<keyword evidence="3 4" id="KW-0378">Hydrolase</keyword>
<dbReference type="InterPro" id="IPR020476">
    <property type="entry name" value="Nudix_hydrolase"/>
</dbReference>
<keyword evidence="7" id="KW-1185">Reference proteome</keyword>
<comment type="cofactor">
    <cofactor evidence="1">
        <name>Mg(2+)</name>
        <dbReference type="ChEBI" id="CHEBI:18420"/>
    </cofactor>
</comment>
<dbReference type="CDD" id="cd02883">
    <property type="entry name" value="NUDIX_Hydrolase"/>
    <property type="match status" value="1"/>
</dbReference>
<dbReference type="PRINTS" id="PR00502">
    <property type="entry name" value="NUDIXFAMILY"/>
</dbReference>
<dbReference type="Proteomes" id="UP000558997">
    <property type="component" value="Unassembled WGS sequence"/>
</dbReference>
<evidence type="ECO:0000259" key="5">
    <source>
        <dbReference type="PROSITE" id="PS51462"/>
    </source>
</evidence>
<evidence type="ECO:0000256" key="4">
    <source>
        <dbReference type="RuleBase" id="RU003476"/>
    </source>
</evidence>
<gene>
    <name evidence="6" type="ORF">HDA44_005811</name>
</gene>
<protein>
    <submittedName>
        <fullName evidence="6">8-oxo-dGTP diphosphatase</fullName>
        <ecNumber evidence="6">3.6.1.55</ecNumber>
    </submittedName>
</protein>
<dbReference type="AlphaFoldDB" id="A0A841E0E6"/>
<dbReference type="EMBL" id="JACHNF010000001">
    <property type="protein sequence ID" value="MBB5982470.1"/>
    <property type="molecule type" value="Genomic_DNA"/>
</dbReference>
<evidence type="ECO:0000313" key="7">
    <source>
        <dbReference type="Proteomes" id="UP000558997"/>
    </source>
</evidence>
<name>A0A841E0E6_9ACTN</name>
<comment type="similarity">
    <text evidence="2 4">Belongs to the Nudix hydrolase family.</text>
</comment>
<dbReference type="Pfam" id="PF00293">
    <property type="entry name" value="NUDIX"/>
    <property type="match status" value="1"/>
</dbReference>
<comment type="caution">
    <text evidence="6">The sequence shown here is derived from an EMBL/GenBank/DDBJ whole genome shotgun (WGS) entry which is preliminary data.</text>
</comment>
<dbReference type="PANTHER" id="PTHR43046">
    <property type="entry name" value="GDP-MANNOSE MANNOSYL HYDROLASE"/>
    <property type="match status" value="1"/>
</dbReference>
<reference evidence="6 7" key="1">
    <citation type="submission" date="2020-08" db="EMBL/GenBank/DDBJ databases">
        <title>Sequencing the genomes of 1000 actinobacteria strains.</title>
        <authorList>
            <person name="Klenk H.-P."/>
        </authorList>
    </citation>
    <scope>NUCLEOTIDE SEQUENCE [LARGE SCALE GENOMIC DNA]</scope>
    <source>
        <strain evidence="6 7">DSM 17294</strain>
    </source>
</reference>
<dbReference type="SUPFAM" id="SSF55811">
    <property type="entry name" value="Nudix"/>
    <property type="match status" value="1"/>
</dbReference>
<evidence type="ECO:0000256" key="1">
    <source>
        <dbReference type="ARBA" id="ARBA00001946"/>
    </source>
</evidence>
<evidence type="ECO:0000256" key="2">
    <source>
        <dbReference type="ARBA" id="ARBA00005582"/>
    </source>
</evidence>
<evidence type="ECO:0000256" key="3">
    <source>
        <dbReference type="ARBA" id="ARBA00022801"/>
    </source>
</evidence>
<dbReference type="PANTHER" id="PTHR43046:SF16">
    <property type="entry name" value="ADP-RIBOSE PYROPHOSPHATASE YJHB-RELATED"/>
    <property type="match status" value="1"/>
</dbReference>
<dbReference type="PROSITE" id="PS51462">
    <property type="entry name" value="NUDIX"/>
    <property type="match status" value="1"/>
</dbReference>
<dbReference type="GO" id="GO:0035539">
    <property type="term" value="F:8-oxo-7,8-dihydrodeoxyguanosine triphosphate pyrophosphatase activity"/>
    <property type="evidence" value="ECO:0007669"/>
    <property type="project" value="UniProtKB-EC"/>
</dbReference>
<dbReference type="InterPro" id="IPR000086">
    <property type="entry name" value="NUDIX_hydrolase_dom"/>
</dbReference>
<sequence length="175" mass="19752">MPEIQRYAGVLARHANRIALIRERYEEWNLPPYWSPPSGAVEPGETPPTGARRELQEESGLHAPTLHLAWTTRVEVDGTLTSRSWNYVTDVDDPTFAINDPDNSVLEARWFTYADAIEALKNMPYPPIAVPAIHYLTNGTQLNWHFTQTNNTWTWTLTAPARADAYDGPAVPPRS</sequence>
<proteinExistence type="inferred from homology"/>
<evidence type="ECO:0000313" key="6">
    <source>
        <dbReference type="EMBL" id="MBB5982470.1"/>
    </source>
</evidence>
<dbReference type="EC" id="3.6.1.55" evidence="6"/>
<accession>A0A841E0E6</accession>
<dbReference type="InterPro" id="IPR015797">
    <property type="entry name" value="NUDIX_hydrolase-like_dom_sf"/>
</dbReference>